<sequence length="293" mass="33170">MDQLVIETSRHEDSRIKKWYIQVSVRISANKKGWCFVRWFQETSVMVEEIQYKGVKSQIESFSRSKLLKSKETVGVATKWKELWIYQVIRFIQSSAQGFMIENYRDSDKEAVRSASGALELRSFSVILSTKTRSEYTGFSTHQSFENGMLDGSSDIGDGKRQVQGLAKNLSAVHSPQGFKSVGLKGFADSEGFRTRLSKKSCIGSFPFSVKIGVVKVRASLKGSKEQLRGSLQNETDKRSVTTRLRKSTRDVSLELEVERVTGFVLVSERKLESDCNPVSDCNGHLYELEFEL</sequence>
<dbReference type="iPTMnet" id="A0A654FM54"/>
<dbReference type="ExpressionAtlas" id="A0A654FM54">
    <property type="expression patterns" value="baseline and differential"/>
</dbReference>
<protein>
    <submittedName>
        <fullName evidence="2">Uncharacterized protein</fullName>
    </submittedName>
</protein>
<name>A0A654FM54_ARATH</name>
<organism evidence="2 3">
    <name type="scientific">Arabidopsis thaliana</name>
    <name type="common">Mouse-ear cress</name>
    <dbReference type="NCBI Taxonomy" id="3702"/>
    <lineage>
        <taxon>Eukaryota</taxon>
        <taxon>Viridiplantae</taxon>
        <taxon>Streptophyta</taxon>
        <taxon>Embryophyta</taxon>
        <taxon>Tracheophyta</taxon>
        <taxon>Spermatophyta</taxon>
        <taxon>Magnoliopsida</taxon>
        <taxon>eudicotyledons</taxon>
        <taxon>Gunneridae</taxon>
        <taxon>Pentapetalae</taxon>
        <taxon>rosids</taxon>
        <taxon>malvids</taxon>
        <taxon>Brassicales</taxon>
        <taxon>Brassicaceae</taxon>
        <taxon>Camelineae</taxon>
        <taxon>Arabidopsis</taxon>
    </lineage>
</organism>
<reference evidence="2 3" key="1">
    <citation type="submission" date="2019-11" db="EMBL/GenBank/DDBJ databases">
        <authorList>
            <person name="Jiao W.-B."/>
            <person name="Schneeberger K."/>
        </authorList>
    </citation>
    <scope>NUCLEOTIDE SEQUENCE [LARGE SCALE GENOMIC DNA]</scope>
    <source>
        <strain evidence="3">cv. An-1</strain>
    </source>
</reference>
<dbReference type="KEGG" id="ath:AT4G05631"/>
<dbReference type="Araport" id="AT4G05631"/>
<dbReference type="AlphaFoldDB" id="A0A654FM54"/>
<proteinExistence type="predicted"/>
<gene>
    <name evidence="1" type="ordered locus">At4g05631</name>
    <name evidence="2" type="ORF">AN1_LOCUS17338</name>
</gene>
<dbReference type="RefSeq" id="NP_680610.1">
    <property type="nucleotide sequence ID" value="NM_148244.1"/>
</dbReference>
<dbReference type="Proteomes" id="UP000426265">
    <property type="component" value="Unassembled WGS sequence"/>
</dbReference>
<accession>A0A654FM54</accession>
<evidence type="ECO:0000313" key="2">
    <source>
        <dbReference type="EMBL" id="VYS61909.1"/>
    </source>
</evidence>
<evidence type="ECO:0000313" key="1">
    <source>
        <dbReference type="Araport" id="AT4G05631"/>
    </source>
</evidence>
<dbReference type="EMBL" id="CACRSJ010000109">
    <property type="protein sequence ID" value="VYS61909.1"/>
    <property type="molecule type" value="Genomic_DNA"/>
</dbReference>
<dbReference type="GeneID" id="825936"/>
<evidence type="ECO:0000313" key="3">
    <source>
        <dbReference type="Proteomes" id="UP000426265"/>
    </source>
</evidence>